<keyword evidence="3" id="KW-1185">Reference proteome</keyword>
<comment type="caution">
    <text evidence="2">The sequence shown here is derived from an EMBL/GenBank/DDBJ whole genome shotgun (WGS) entry which is preliminary data.</text>
</comment>
<dbReference type="RefSeq" id="WP_344330699.1">
    <property type="nucleotide sequence ID" value="NZ_BAAAKJ010000085.1"/>
</dbReference>
<organism evidence="2 3">
    <name type="scientific">Kitasatospora putterlickiae</name>
    <dbReference type="NCBI Taxonomy" id="221725"/>
    <lineage>
        <taxon>Bacteria</taxon>
        <taxon>Bacillati</taxon>
        <taxon>Actinomycetota</taxon>
        <taxon>Actinomycetes</taxon>
        <taxon>Kitasatosporales</taxon>
        <taxon>Streptomycetaceae</taxon>
        <taxon>Kitasatospora</taxon>
    </lineage>
</organism>
<feature type="transmembrane region" description="Helical" evidence="1">
    <location>
        <begin position="17"/>
        <end position="40"/>
    </location>
</feature>
<feature type="transmembrane region" description="Helical" evidence="1">
    <location>
        <begin position="83"/>
        <end position="110"/>
    </location>
</feature>
<reference evidence="3" key="1">
    <citation type="journal article" date="2019" name="Int. J. Syst. Evol. Microbiol.">
        <title>The Global Catalogue of Microorganisms (GCM) 10K type strain sequencing project: providing services to taxonomists for standard genome sequencing and annotation.</title>
        <authorList>
            <consortium name="The Broad Institute Genomics Platform"/>
            <consortium name="The Broad Institute Genome Sequencing Center for Infectious Disease"/>
            <person name="Wu L."/>
            <person name="Ma J."/>
        </authorList>
    </citation>
    <scope>NUCLEOTIDE SEQUENCE [LARGE SCALE GENOMIC DNA]</scope>
    <source>
        <strain evidence="3">JCM 12393</strain>
    </source>
</reference>
<protein>
    <submittedName>
        <fullName evidence="2">Uncharacterized protein</fullName>
    </submittedName>
</protein>
<dbReference type="EMBL" id="BAAAKJ010000085">
    <property type="protein sequence ID" value="GAA1389476.1"/>
    <property type="molecule type" value="Genomic_DNA"/>
</dbReference>
<name>A0ABP4IFC8_9ACTN</name>
<feature type="transmembrane region" description="Helical" evidence="1">
    <location>
        <begin position="52"/>
        <end position="71"/>
    </location>
</feature>
<keyword evidence="1" id="KW-1133">Transmembrane helix</keyword>
<gene>
    <name evidence="2" type="ORF">GCM10009639_17190</name>
</gene>
<proteinExistence type="predicted"/>
<accession>A0ABP4IFC8</accession>
<evidence type="ECO:0000256" key="1">
    <source>
        <dbReference type="SAM" id="Phobius"/>
    </source>
</evidence>
<keyword evidence="1" id="KW-0472">Membrane</keyword>
<evidence type="ECO:0000313" key="3">
    <source>
        <dbReference type="Proteomes" id="UP001499863"/>
    </source>
</evidence>
<keyword evidence="1" id="KW-0812">Transmembrane</keyword>
<dbReference type="Proteomes" id="UP001499863">
    <property type="component" value="Unassembled WGS sequence"/>
</dbReference>
<evidence type="ECO:0000313" key="2">
    <source>
        <dbReference type="EMBL" id="GAA1389476.1"/>
    </source>
</evidence>
<sequence length="129" mass="13333">MTDQCAARRMPTTVRRAVVCVWIHAALSGCSGLLLLGALGRDQGDEMALVRFVAMTSVLLGLLLGTCAGLASRRAAWTRTTVAVIEALSVAVAVLLVATGSIAALTGIALGGFVLRAFLSADGRAWFSD</sequence>